<dbReference type="Proteomes" id="UP000827814">
    <property type="component" value="Segment"/>
</dbReference>
<sequence>MFKADIPPCDECGSTATRQYNDGMTTTITCAKCGAFLAELENTIG</sequence>
<dbReference type="SUPFAM" id="SSF57783">
    <property type="entry name" value="Zinc beta-ribbon"/>
    <property type="match status" value="1"/>
</dbReference>
<name>A0AAE8XZY7_9CAUD</name>
<protein>
    <submittedName>
        <fullName evidence="1">Zn finger</fullName>
    </submittedName>
</protein>
<organism evidence="1 2">
    <name type="scientific">Haloarcula tailed virus 2</name>
    <dbReference type="NCBI Taxonomy" id="2877989"/>
    <lineage>
        <taxon>Viruses</taxon>
        <taxon>Duplodnaviria</taxon>
        <taxon>Heunggongvirae</taxon>
        <taxon>Uroviricota</taxon>
        <taxon>Caudoviricetes</taxon>
        <taxon>Thumleimavirales</taxon>
        <taxon>Soleiviridae</taxon>
        <taxon>Eilatmyovirus</taxon>
        <taxon>Eilatmyovirus salis</taxon>
        <taxon>Eilatmyovirus HATV2</taxon>
    </lineage>
</organism>
<evidence type="ECO:0000313" key="2">
    <source>
        <dbReference type="Proteomes" id="UP000827814"/>
    </source>
</evidence>
<accession>A0AAE8XZY7</accession>
<evidence type="ECO:0000313" key="1">
    <source>
        <dbReference type="EMBL" id="UBF23234.1"/>
    </source>
</evidence>
<proteinExistence type="predicted"/>
<dbReference type="EMBL" id="MZ334525">
    <property type="protein sequence ID" value="UBF23234.1"/>
    <property type="molecule type" value="Genomic_DNA"/>
</dbReference>
<reference evidence="1" key="1">
    <citation type="submission" date="2021-05" db="EMBL/GenBank/DDBJ databases">
        <title>Diversity, taxonomy and evolution of archaeal viruses of the class Caudoviricetes.</title>
        <authorList>
            <person name="Liu Y."/>
            <person name="Demina T.A."/>
            <person name="Roux S."/>
            <person name="Aiewsakun P."/>
            <person name="Kazlauskas D."/>
            <person name="Simmonds P."/>
            <person name="Prangishvili D."/>
            <person name="Oksanen H.M."/>
            <person name="Krupovic M."/>
        </authorList>
    </citation>
    <scope>NUCLEOTIDE SEQUENCE</scope>
    <source>
        <strain evidence="1">HATV-2/44</strain>
    </source>
</reference>
<gene>
    <name evidence="1" type="ORF">HATV-2_gp83</name>
</gene>
<keyword evidence="2" id="KW-1185">Reference proteome</keyword>